<dbReference type="Pfam" id="PF10551">
    <property type="entry name" value="MULE"/>
    <property type="match status" value="1"/>
</dbReference>
<dbReference type="STRING" id="4829.A0A168L4E4"/>
<feature type="domain" description="SWIM-type" evidence="3">
    <location>
        <begin position="516"/>
        <end position="554"/>
    </location>
</feature>
<dbReference type="PANTHER" id="PTHR47718:SF3">
    <property type="entry name" value="PROTEIN FAR1-RELATED SEQUENCE 5-LIKE"/>
    <property type="match status" value="1"/>
</dbReference>
<keyword evidence="1" id="KW-0863">Zinc-finger</keyword>
<keyword evidence="5" id="KW-1185">Reference proteome</keyword>
<name>A0A168L4E4_ABSGL</name>
<protein>
    <recommendedName>
        <fullName evidence="3">SWIM-type domain-containing protein</fullName>
    </recommendedName>
</protein>
<dbReference type="InterPro" id="IPR018289">
    <property type="entry name" value="MULE_transposase_dom"/>
</dbReference>
<dbReference type="InterPro" id="IPR038765">
    <property type="entry name" value="Papain-like_cys_pep_sf"/>
</dbReference>
<keyword evidence="1" id="KW-0479">Metal-binding</keyword>
<proteinExistence type="predicted"/>
<organism evidence="4">
    <name type="scientific">Absidia glauca</name>
    <name type="common">Pin mould</name>
    <dbReference type="NCBI Taxonomy" id="4829"/>
    <lineage>
        <taxon>Eukaryota</taxon>
        <taxon>Fungi</taxon>
        <taxon>Fungi incertae sedis</taxon>
        <taxon>Mucoromycota</taxon>
        <taxon>Mucoromycotina</taxon>
        <taxon>Mucoromycetes</taxon>
        <taxon>Mucorales</taxon>
        <taxon>Cunninghamellaceae</taxon>
        <taxon>Absidia</taxon>
    </lineage>
</organism>
<reference evidence="4" key="1">
    <citation type="submission" date="2016-04" db="EMBL/GenBank/DDBJ databases">
        <authorList>
            <person name="Evans L.H."/>
            <person name="Alamgir A."/>
            <person name="Owens N."/>
            <person name="Weber N.D."/>
            <person name="Virtaneva K."/>
            <person name="Barbian K."/>
            <person name="Babar A."/>
            <person name="Rosenke K."/>
        </authorList>
    </citation>
    <scope>NUCLEOTIDE SEQUENCE [LARGE SCALE GENOMIC DNA]</scope>
    <source>
        <strain evidence="4">CBS 101.48</strain>
    </source>
</reference>
<feature type="non-terminal residue" evidence="4">
    <location>
        <position position="1"/>
    </location>
</feature>
<dbReference type="CDD" id="cd22744">
    <property type="entry name" value="OTU"/>
    <property type="match status" value="1"/>
</dbReference>
<dbReference type="PANTHER" id="PTHR47718">
    <property type="entry name" value="OS01G0519700 PROTEIN"/>
    <property type="match status" value="1"/>
</dbReference>
<dbReference type="OMA" id="WHISTNI"/>
<dbReference type="GO" id="GO:0008270">
    <property type="term" value="F:zinc ion binding"/>
    <property type="evidence" value="ECO:0007669"/>
    <property type="project" value="UniProtKB-KW"/>
</dbReference>
<dbReference type="PROSITE" id="PS50966">
    <property type="entry name" value="ZF_SWIM"/>
    <property type="match status" value="1"/>
</dbReference>
<dbReference type="Proteomes" id="UP000078561">
    <property type="component" value="Unassembled WGS sequence"/>
</dbReference>
<evidence type="ECO:0000259" key="3">
    <source>
        <dbReference type="PROSITE" id="PS50966"/>
    </source>
</evidence>
<dbReference type="InParanoid" id="A0A168L4E4"/>
<evidence type="ECO:0000313" key="4">
    <source>
        <dbReference type="EMBL" id="SAL96047.1"/>
    </source>
</evidence>
<dbReference type="OrthoDB" id="2379842at2759"/>
<dbReference type="Gene3D" id="3.90.70.80">
    <property type="match status" value="1"/>
</dbReference>
<dbReference type="SUPFAM" id="SSF54001">
    <property type="entry name" value="Cysteine proteinases"/>
    <property type="match status" value="1"/>
</dbReference>
<feature type="region of interest" description="Disordered" evidence="2">
    <location>
        <begin position="631"/>
        <end position="659"/>
    </location>
</feature>
<evidence type="ECO:0000313" key="5">
    <source>
        <dbReference type="Proteomes" id="UP000078561"/>
    </source>
</evidence>
<keyword evidence="1" id="KW-0862">Zinc</keyword>
<dbReference type="InterPro" id="IPR007527">
    <property type="entry name" value="Znf_SWIM"/>
</dbReference>
<gene>
    <name evidence="4" type="primary">ABSGL_01409.1 scaffold 1522</name>
</gene>
<dbReference type="EMBL" id="LT550618">
    <property type="protein sequence ID" value="SAL96047.1"/>
    <property type="molecule type" value="Genomic_DNA"/>
</dbReference>
<sequence>IQAYAKQKGFATGTTSSNNNLGKLLLTCVHYGRYRQKSVAIIDDDETNDDDEKNDDDVLDLTKKISVVKKTSVVKKRNRKTGKLGCPVKFFFYRGRDDTQNYKLTNMVLEHNHAMALSQATYSVHRKLDDQQKSRVWEMVTAKVPPRAIVEIMDNTGANMIAKDVANLNRLRFAGLDTAGCQDMGGFIDYLEANGYEVRWLMDSTNRTVGLFFTHEKCMQLARRFNEVVVVDATYKTNQFRLPFVNMVGVHNVGPDDRTLSNFAIAGAWVAKEDEVSYSWVMEQLSNTVYLDGKWKPVLFVTDQAQSLINAIEKHYPSANHLLCYVHLLKNLKTHTLRYFTSVEKYGKAESLFKKMCLTGNQEEFDCAYDSLVALALKTTNDKGAAIKAYLNRLMVTKDTEKKDVEKLKNLMKKWAGMHANKLAHFGCRSTNRVEGAHATLKTILVNSAGNLQKVYESVHKWYMGMDKNAKRFLDRSILFPETGAFVNSVYARRVAHLRSTISTYAYEKVKIEVTFAWEFDEKDFESKDSCTCTLRHAFNIPCRHIITRQATPVPLSMFGKRWIICNELLNATESDEISEENDVSAKVVDSLKSKAYSLLTEIDTSMKGITNQELEMTVEQLQAVRDNLNDRPSYSNVLPPHKKSKVQGRPASTKRQGSQFETVDDMVKKKAKLLSKMEKAKEKALNESKFAHLLPSIISDKVESEYNPEGDGNCGFRSIAYALYGDEKRYDEVKNSMMVYLKAHKDWYLAHEYHLNTGFTPLIVVNWQQILF</sequence>
<evidence type="ECO:0000256" key="2">
    <source>
        <dbReference type="SAM" id="MobiDB-lite"/>
    </source>
</evidence>
<accession>A0A168L4E4</accession>
<evidence type="ECO:0000256" key="1">
    <source>
        <dbReference type="PROSITE-ProRule" id="PRU00325"/>
    </source>
</evidence>
<dbReference type="AlphaFoldDB" id="A0A168L4E4"/>